<proteinExistence type="predicted"/>
<dbReference type="SUPFAM" id="SSF47240">
    <property type="entry name" value="Ferritin-like"/>
    <property type="match status" value="1"/>
</dbReference>
<gene>
    <name evidence="1" type="ORF">KME07_11015</name>
</gene>
<protein>
    <submittedName>
        <fullName evidence="1">Ferritin-like domain-containing protein</fullName>
    </submittedName>
</protein>
<dbReference type="EMBL" id="JAHHHV010000064">
    <property type="protein sequence ID" value="MBW4465954.1"/>
    <property type="molecule type" value="Genomic_DNA"/>
</dbReference>
<dbReference type="AlphaFoldDB" id="A0A951PCL4"/>
<dbReference type="InterPro" id="IPR009078">
    <property type="entry name" value="Ferritin-like_SF"/>
</dbReference>
<sequence>MNLLTQTLHLLGSGAAAYITASSLRDPKTRPDVLAGFQMAEAGAVPFIEALSERAAAEADDWLAERLLRHANDERRHSQIFAHALKQLNKQLIDFSQIPQQTADGKPDERRRSPFFEAYFTGYSKADMAPDQIDWVMFMISTHILELDASKDFLRMAAVLPTSDMASVNLKKALLSIADDEKRHAAYLLEAAQRRLPYAEVTGLVDEWRERKVNALVAMVGGMLNRKGGAIPSLARDGVPVEMSESENRELIAA</sequence>
<organism evidence="1 2">
    <name type="scientific">Pegethrix bostrychoides GSE-TBD4-15B</name>
    <dbReference type="NCBI Taxonomy" id="2839662"/>
    <lineage>
        <taxon>Bacteria</taxon>
        <taxon>Bacillati</taxon>
        <taxon>Cyanobacteriota</taxon>
        <taxon>Cyanophyceae</taxon>
        <taxon>Oculatellales</taxon>
        <taxon>Oculatellaceae</taxon>
        <taxon>Pegethrix</taxon>
    </lineage>
</organism>
<name>A0A951PCL4_9CYAN</name>
<comment type="caution">
    <text evidence="1">The sequence shown here is derived from an EMBL/GenBank/DDBJ whole genome shotgun (WGS) entry which is preliminary data.</text>
</comment>
<reference evidence="1" key="2">
    <citation type="journal article" date="2022" name="Microbiol. Resour. Announc.">
        <title>Metagenome Sequencing to Explore Phylogenomics of Terrestrial Cyanobacteria.</title>
        <authorList>
            <person name="Ward R.D."/>
            <person name="Stajich J.E."/>
            <person name="Johansen J.R."/>
            <person name="Huntemann M."/>
            <person name="Clum A."/>
            <person name="Foster B."/>
            <person name="Foster B."/>
            <person name="Roux S."/>
            <person name="Palaniappan K."/>
            <person name="Varghese N."/>
            <person name="Mukherjee S."/>
            <person name="Reddy T.B.K."/>
            <person name="Daum C."/>
            <person name="Copeland A."/>
            <person name="Chen I.A."/>
            <person name="Ivanova N.N."/>
            <person name="Kyrpides N.C."/>
            <person name="Shapiro N."/>
            <person name="Eloe-Fadrosh E.A."/>
            <person name="Pietrasiak N."/>
        </authorList>
    </citation>
    <scope>NUCLEOTIDE SEQUENCE</scope>
    <source>
        <strain evidence="1">GSE-TBD4-15B</strain>
    </source>
</reference>
<accession>A0A951PCL4</accession>
<dbReference type="Proteomes" id="UP000707356">
    <property type="component" value="Unassembled WGS sequence"/>
</dbReference>
<dbReference type="CDD" id="cd00657">
    <property type="entry name" value="Ferritin_like"/>
    <property type="match status" value="1"/>
</dbReference>
<evidence type="ECO:0000313" key="2">
    <source>
        <dbReference type="Proteomes" id="UP000707356"/>
    </source>
</evidence>
<reference evidence="1" key="1">
    <citation type="submission" date="2021-05" db="EMBL/GenBank/DDBJ databases">
        <authorList>
            <person name="Pietrasiak N."/>
            <person name="Ward R."/>
            <person name="Stajich J.E."/>
            <person name="Kurbessoian T."/>
        </authorList>
    </citation>
    <scope>NUCLEOTIDE SEQUENCE</scope>
    <source>
        <strain evidence="1">GSE-TBD4-15B</strain>
    </source>
</reference>
<evidence type="ECO:0000313" key="1">
    <source>
        <dbReference type="EMBL" id="MBW4465954.1"/>
    </source>
</evidence>